<keyword evidence="2" id="KW-1185">Reference proteome</keyword>
<accession>A0ACC0IT55</accession>
<gene>
    <name evidence="1" type="ORF">LOK49_LG02G02077</name>
</gene>
<proteinExistence type="predicted"/>
<evidence type="ECO:0000313" key="1">
    <source>
        <dbReference type="EMBL" id="KAI8027081.1"/>
    </source>
</evidence>
<reference evidence="1 2" key="1">
    <citation type="journal article" date="2022" name="Plant J.">
        <title>Chromosome-level genome of Camellia lanceoleosa provides a valuable resource for understanding genome evolution and self-incompatibility.</title>
        <authorList>
            <person name="Gong W."/>
            <person name="Xiao S."/>
            <person name="Wang L."/>
            <person name="Liao Z."/>
            <person name="Chang Y."/>
            <person name="Mo W."/>
            <person name="Hu G."/>
            <person name="Li W."/>
            <person name="Zhao G."/>
            <person name="Zhu H."/>
            <person name="Hu X."/>
            <person name="Ji K."/>
            <person name="Xiang X."/>
            <person name="Song Q."/>
            <person name="Yuan D."/>
            <person name="Jin S."/>
            <person name="Zhang L."/>
        </authorList>
    </citation>
    <scope>NUCLEOTIDE SEQUENCE [LARGE SCALE GENOMIC DNA]</scope>
    <source>
        <strain evidence="1">SQ_2022a</strain>
    </source>
</reference>
<evidence type="ECO:0000313" key="2">
    <source>
        <dbReference type="Proteomes" id="UP001060215"/>
    </source>
</evidence>
<comment type="caution">
    <text evidence="1">The sequence shown here is derived from an EMBL/GenBank/DDBJ whole genome shotgun (WGS) entry which is preliminary data.</text>
</comment>
<dbReference type="Proteomes" id="UP001060215">
    <property type="component" value="Chromosome 3"/>
</dbReference>
<name>A0ACC0IT55_9ERIC</name>
<dbReference type="EMBL" id="CM045760">
    <property type="protein sequence ID" value="KAI8027081.1"/>
    <property type="molecule type" value="Genomic_DNA"/>
</dbReference>
<organism evidence="1 2">
    <name type="scientific">Camellia lanceoleosa</name>
    <dbReference type="NCBI Taxonomy" id="1840588"/>
    <lineage>
        <taxon>Eukaryota</taxon>
        <taxon>Viridiplantae</taxon>
        <taxon>Streptophyta</taxon>
        <taxon>Embryophyta</taxon>
        <taxon>Tracheophyta</taxon>
        <taxon>Spermatophyta</taxon>
        <taxon>Magnoliopsida</taxon>
        <taxon>eudicotyledons</taxon>
        <taxon>Gunneridae</taxon>
        <taxon>Pentapetalae</taxon>
        <taxon>asterids</taxon>
        <taxon>Ericales</taxon>
        <taxon>Theaceae</taxon>
        <taxon>Camellia</taxon>
    </lineage>
</organism>
<sequence length="75" mass="8324">MTVKRELHDDDVETLPDMGLQFVSILSKPIRNSPWSSIEVCSRLHPILYQIAGVETESRSSISALGVLQLLSITT</sequence>
<protein>
    <submittedName>
        <fullName evidence="1">Uncharacterized protein</fullName>
    </submittedName>
</protein>